<evidence type="ECO:0000256" key="7">
    <source>
        <dbReference type="ARBA" id="ARBA00023136"/>
    </source>
</evidence>
<dbReference type="PROSITE" id="PS50853">
    <property type="entry name" value="FN3"/>
    <property type="match status" value="2"/>
</dbReference>
<evidence type="ECO:0000256" key="10">
    <source>
        <dbReference type="ARBA" id="ARBA00023319"/>
    </source>
</evidence>
<dbReference type="PANTHER" id="PTHR45080:SF8">
    <property type="entry name" value="IG-LIKE DOMAIN-CONTAINING PROTEIN"/>
    <property type="match status" value="1"/>
</dbReference>
<dbReference type="OrthoDB" id="10056271at2759"/>
<keyword evidence="10" id="KW-0393">Immunoglobulin domain</keyword>
<evidence type="ECO:0000313" key="16">
    <source>
        <dbReference type="EMBL" id="CAF0761179.1"/>
    </source>
</evidence>
<dbReference type="InterPro" id="IPR009138">
    <property type="entry name" value="Neural_cell_adh"/>
</dbReference>
<evidence type="ECO:0000256" key="9">
    <source>
        <dbReference type="ARBA" id="ARBA00023180"/>
    </source>
</evidence>
<keyword evidence="7 12" id="KW-0472">Membrane</keyword>
<dbReference type="InterPro" id="IPR013098">
    <property type="entry name" value="Ig_I-set"/>
</dbReference>
<feature type="signal peptide" evidence="13">
    <location>
        <begin position="1"/>
        <end position="17"/>
    </location>
</feature>
<evidence type="ECO:0008006" key="18">
    <source>
        <dbReference type="Google" id="ProtNLM"/>
    </source>
</evidence>
<evidence type="ECO:0000256" key="5">
    <source>
        <dbReference type="ARBA" id="ARBA00022889"/>
    </source>
</evidence>
<proteinExistence type="predicted"/>
<dbReference type="InterPro" id="IPR003599">
    <property type="entry name" value="Ig_sub"/>
</dbReference>
<evidence type="ECO:0000256" key="12">
    <source>
        <dbReference type="SAM" id="Phobius"/>
    </source>
</evidence>
<keyword evidence="6 12" id="KW-1133">Transmembrane helix</keyword>
<evidence type="ECO:0000256" key="1">
    <source>
        <dbReference type="ARBA" id="ARBA00004167"/>
    </source>
</evidence>
<dbReference type="CDD" id="cd00096">
    <property type="entry name" value="Ig"/>
    <property type="match status" value="1"/>
</dbReference>
<feature type="domain" description="Ig-like" evidence="14">
    <location>
        <begin position="414"/>
        <end position="526"/>
    </location>
</feature>
<keyword evidence="9" id="KW-0325">Glycoprotein</keyword>
<dbReference type="InterPro" id="IPR036116">
    <property type="entry name" value="FN3_sf"/>
</dbReference>
<feature type="domain" description="Ig-like" evidence="14">
    <location>
        <begin position="306"/>
        <end position="409"/>
    </location>
</feature>
<comment type="subcellular location">
    <subcellularLocation>
        <location evidence="1">Membrane</location>
        <topology evidence="1">Single-pass membrane protein</topology>
    </subcellularLocation>
</comment>
<dbReference type="Pfam" id="PF08205">
    <property type="entry name" value="C2-set_2"/>
    <property type="match status" value="1"/>
</dbReference>
<evidence type="ECO:0000256" key="13">
    <source>
        <dbReference type="SAM" id="SignalP"/>
    </source>
</evidence>
<evidence type="ECO:0000313" key="17">
    <source>
        <dbReference type="Proteomes" id="UP000663879"/>
    </source>
</evidence>
<evidence type="ECO:0000256" key="8">
    <source>
        <dbReference type="ARBA" id="ARBA00023157"/>
    </source>
</evidence>
<dbReference type="InterPro" id="IPR003961">
    <property type="entry name" value="FN3_dom"/>
</dbReference>
<dbReference type="InterPro" id="IPR003598">
    <property type="entry name" value="Ig_sub2"/>
</dbReference>
<dbReference type="FunFam" id="2.60.40.10:FF:000032">
    <property type="entry name" value="palladin isoform X1"/>
    <property type="match status" value="1"/>
</dbReference>
<dbReference type="Pfam" id="PF13927">
    <property type="entry name" value="Ig_3"/>
    <property type="match status" value="1"/>
</dbReference>
<feature type="compositionally biased region" description="Polar residues" evidence="11">
    <location>
        <begin position="854"/>
        <end position="876"/>
    </location>
</feature>
<dbReference type="SUPFAM" id="SSF49265">
    <property type="entry name" value="Fibronectin type III"/>
    <property type="match status" value="1"/>
</dbReference>
<dbReference type="Pfam" id="PF07679">
    <property type="entry name" value="I-set"/>
    <property type="match status" value="2"/>
</dbReference>
<evidence type="ECO:0000259" key="15">
    <source>
        <dbReference type="PROSITE" id="PS50853"/>
    </source>
</evidence>
<dbReference type="GO" id="GO:0005886">
    <property type="term" value="C:plasma membrane"/>
    <property type="evidence" value="ECO:0007669"/>
    <property type="project" value="TreeGrafter"/>
</dbReference>
<dbReference type="InterPro" id="IPR050958">
    <property type="entry name" value="Cell_Adh-Cytoskel_Orgn"/>
</dbReference>
<feature type="transmembrane region" description="Helical" evidence="12">
    <location>
        <begin position="798"/>
        <end position="821"/>
    </location>
</feature>
<dbReference type="PANTHER" id="PTHR45080">
    <property type="entry name" value="CONTACTIN 5"/>
    <property type="match status" value="1"/>
</dbReference>
<evidence type="ECO:0000256" key="6">
    <source>
        <dbReference type="ARBA" id="ARBA00022989"/>
    </source>
</evidence>
<dbReference type="SMART" id="SM00060">
    <property type="entry name" value="FN3"/>
    <property type="match status" value="2"/>
</dbReference>
<keyword evidence="5" id="KW-0130">Cell adhesion</keyword>
<dbReference type="SMART" id="SM00408">
    <property type="entry name" value="IGc2"/>
    <property type="match status" value="4"/>
</dbReference>
<evidence type="ECO:0000256" key="2">
    <source>
        <dbReference type="ARBA" id="ARBA00022692"/>
    </source>
</evidence>
<dbReference type="InterPro" id="IPR007110">
    <property type="entry name" value="Ig-like_dom"/>
</dbReference>
<keyword evidence="17" id="KW-1185">Reference proteome</keyword>
<dbReference type="SMART" id="SM00409">
    <property type="entry name" value="IG"/>
    <property type="match status" value="5"/>
</dbReference>
<dbReference type="AlphaFoldDB" id="A0A813Q2V3"/>
<feature type="domain" description="Fibronectin type-III" evidence="15">
    <location>
        <begin position="532"/>
        <end position="632"/>
    </location>
</feature>
<dbReference type="SUPFAM" id="SSF48726">
    <property type="entry name" value="Immunoglobulin"/>
    <property type="match status" value="5"/>
</dbReference>
<dbReference type="PROSITE" id="PS50835">
    <property type="entry name" value="IG_LIKE"/>
    <property type="match status" value="5"/>
</dbReference>
<evidence type="ECO:0000256" key="11">
    <source>
        <dbReference type="SAM" id="MobiDB-lite"/>
    </source>
</evidence>
<dbReference type="GO" id="GO:0007156">
    <property type="term" value="P:homophilic cell adhesion via plasma membrane adhesion molecules"/>
    <property type="evidence" value="ECO:0007669"/>
    <property type="project" value="TreeGrafter"/>
</dbReference>
<keyword evidence="2 12" id="KW-0812">Transmembrane</keyword>
<sequence length="882" mass="99041">MIRVLVILIINTIWVATMPTTTRLTIMPRPYESNKVKAVIDENFFMTCIPDSIEGTTTGLRWLAPNGEIIPEDPFRRVYSSLKDKMLLLHFEKLIPSDAGVYTCQGVQDGIVDEAKSELSLEKKISFYDTPFEQFIRSGQDQLVTCHASSIPGPEIAWFKKGISTTLKNDHKYQITNDGLVIKNTQIEDEGIYLCQASVTSTGEIKRADINVNVMHEPIWDQKPIDTDGVNNQDIVIKCKAHAKPAPVYNWYRNGILLAGDRYVKTSDSLRIIKSSVLDRGTYTCEAENNSGKIQANFRLNILVGPIISPMEEVRVIEGDDAVIKCVVQEAFPKALITWKYADNLELITPQTDTSILIVDDSDQNNSDGNLIGSWSELRIKPTNRNFNRNITCVASNKAEVTERTTRLYVDYKPNLLLNSEARDYYYSWLNTDLSGSSGSSSSLATRGMGVRMTCLASGEPKPQITWYFKTEQIKHDNVKYILHKDELGLSQIEIVPQVISDFGDYQCKAENRVGASYRNIELRLAGVPKLPPIALLKSTKPESINFEVKLSDAPDADGGLPVDQLKFQWRFLNSDWSNQYEKNVPVDNMKAVNVEINTLLPDTEYLIRVAGVNKVGLGAWSKDVKIRTLSRRQPDSIRVLSKEDCHASTRCHIEWTVDSNGGSPIREYHIRWRRISYKDSNNQHVNTDKIEPWSSVQIIKAPLSSYEIVSIQSNSFYEVDVIAMNDIGPSASQPFRIRTLPGQIADHALYSSKTERISHLQSNAIRINNSNAACLALIFSGESEAFKKTNESIINRIILISGSVIAAIILFIIIDVLLLMKFDCGLLAILTKSCGQHKDIPIDYKPTPTLIAQHQPKSNTPYQPINQTEEPNADTSIPMDE</sequence>
<feature type="domain" description="Ig-like" evidence="14">
    <location>
        <begin position="19"/>
        <end position="120"/>
    </location>
</feature>
<feature type="domain" description="Ig-like" evidence="14">
    <location>
        <begin position="125"/>
        <end position="211"/>
    </location>
</feature>
<dbReference type="InterPro" id="IPR013162">
    <property type="entry name" value="CD80_C2-set"/>
</dbReference>
<protein>
    <recommendedName>
        <fullName evidence="18">NCAM</fullName>
    </recommendedName>
</protein>
<gene>
    <name evidence="16" type="ORF">OXX778_LOCUS4438</name>
</gene>
<organism evidence="16 17">
    <name type="scientific">Brachionus calyciflorus</name>
    <dbReference type="NCBI Taxonomy" id="104777"/>
    <lineage>
        <taxon>Eukaryota</taxon>
        <taxon>Metazoa</taxon>
        <taxon>Spiralia</taxon>
        <taxon>Gnathifera</taxon>
        <taxon>Rotifera</taxon>
        <taxon>Eurotatoria</taxon>
        <taxon>Monogononta</taxon>
        <taxon>Pseudotrocha</taxon>
        <taxon>Ploima</taxon>
        <taxon>Brachionidae</taxon>
        <taxon>Brachionus</taxon>
    </lineage>
</organism>
<dbReference type="CDD" id="cd00063">
    <property type="entry name" value="FN3"/>
    <property type="match status" value="2"/>
</dbReference>
<feature type="chain" id="PRO_5033003479" description="NCAM" evidence="13">
    <location>
        <begin position="18"/>
        <end position="882"/>
    </location>
</feature>
<keyword evidence="8" id="KW-1015">Disulfide bond</keyword>
<accession>A0A813Q2V3</accession>
<name>A0A813Q2V3_9BILA</name>
<dbReference type="InterPro" id="IPR013783">
    <property type="entry name" value="Ig-like_fold"/>
</dbReference>
<dbReference type="InterPro" id="IPR036179">
    <property type="entry name" value="Ig-like_dom_sf"/>
</dbReference>
<dbReference type="Proteomes" id="UP000663879">
    <property type="component" value="Unassembled WGS sequence"/>
</dbReference>
<feature type="domain" description="Ig-like" evidence="14">
    <location>
        <begin position="218"/>
        <end position="301"/>
    </location>
</feature>
<evidence type="ECO:0000256" key="4">
    <source>
        <dbReference type="ARBA" id="ARBA00022737"/>
    </source>
</evidence>
<evidence type="ECO:0000259" key="14">
    <source>
        <dbReference type="PROSITE" id="PS50835"/>
    </source>
</evidence>
<keyword evidence="3 13" id="KW-0732">Signal</keyword>
<dbReference type="EMBL" id="CAJNOC010000434">
    <property type="protein sequence ID" value="CAF0761179.1"/>
    <property type="molecule type" value="Genomic_DNA"/>
</dbReference>
<reference evidence="16" key="1">
    <citation type="submission" date="2021-02" db="EMBL/GenBank/DDBJ databases">
        <authorList>
            <person name="Nowell W R."/>
        </authorList>
    </citation>
    <scope>NUCLEOTIDE SEQUENCE</scope>
    <source>
        <strain evidence="16">Ploen Becks lab</strain>
    </source>
</reference>
<feature type="domain" description="Fibronectin type-III" evidence="15">
    <location>
        <begin position="634"/>
        <end position="743"/>
    </location>
</feature>
<comment type="caution">
    <text evidence="16">The sequence shown here is derived from an EMBL/GenBank/DDBJ whole genome shotgun (WGS) entry which is preliminary data.</text>
</comment>
<evidence type="ECO:0000256" key="3">
    <source>
        <dbReference type="ARBA" id="ARBA00022729"/>
    </source>
</evidence>
<keyword evidence="4" id="KW-0677">Repeat</keyword>
<feature type="region of interest" description="Disordered" evidence="11">
    <location>
        <begin position="854"/>
        <end position="882"/>
    </location>
</feature>
<dbReference type="PRINTS" id="PR01838">
    <property type="entry name" value="NCAMFAMILY"/>
</dbReference>
<dbReference type="Gene3D" id="2.60.40.10">
    <property type="entry name" value="Immunoglobulins"/>
    <property type="match status" value="7"/>
</dbReference>